<evidence type="ECO:0000313" key="1">
    <source>
        <dbReference type="EMBL" id="SES69201.1"/>
    </source>
</evidence>
<protein>
    <recommendedName>
        <fullName evidence="3">Sulfotransferase family protein</fullName>
    </recommendedName>
</protein>
<reference evidence="1 2" key="1">
    <citation type="submission" date="2016-10" db="EMBL/GenBank/DDBJ databases">
        <authorList>
            <person name="de Groot N.N."/>
        </authorList>
    </citation>
    <scope>NUCLEOTIDE SEQUENCE [LARGE SCALE GENOMIC DNA]</scope>
    <source>
        <strain evidence="1 2">DSM 19706</strain>
    </source>
</reference>
<evidence type="ECO:0008006" key="3">
    <source>
        <dbReference type="Google" id="ProtNLM"/>
    </source>
</evidence>
<gene>
    <name evidence="1" type="ORF">SAMN05660429_00249</name>
</gene>
<dbReference type="InterPro" id="IPR027417">
    <property type="entry name" value="P-loop_NTPase"/>
</dbReference>
<organism evidence="1 2">
    <name type="scientific">Thalassotalea agarivorans</name>
    <name type="common">Thalassomonas agarivorans</name>
    <dbReference type="NCBI Taxonomy" id="349064"/>
    <lineage>
        <taxon>Bacteria</taxon>
        <taxon>Pseudomonadati</taxon>
        <taxon>Pseudomonadota</taxon>
        <taxon>Gammaproteobacteria</taxon>
        <taxon>Alteromonadales</taxon>
        <taxon>Colwelliaceae</taxon>
        <taxon>Thalassotalea</taxon>
    </lineage>
</organism>
<dbReference type="STRING" id="349064.SAMN05660429_00249"/>
<sequence>MISFIKTLFKLNRSTPELFVHIGPGKTGTSVIQNWCKNNRKLLKKHGIYYPNHNLDANGVSSGHVNLLFNNQDGKLDPDLQKFELFRNRLQRLNYDKVLISSEVFWMHIGVFNKFFDKIKFIYYVRSPIDFFESSYNQVVKRNYVTAPLVDRLDTYSPNPYGTQKVLPAFRTLGAEKFIIRLYDRKILKDGNILNDFLEIFKVKTITHLDNTFEVNNSYTYQALEYKRWINKFCLNRNLDSQLDVILQSYKAGERMYTLLPEDVFLELKERAINRVKHILPEYGVPQDLQTQFLENIYNYQRTNYKKQSFDSEIKLEIEQFIRSVDTTLMANIEQAIRQINSSES</sequence>
<dbReference type="EMBL" id="FOHK01000001">
    <property type="protein sequence ID" value="SES69201.1"/>
    <property type="molecule type" value="Genomic_DNA"/>
</dbReference>
<dbReference type="SUPFAM" id="SSF52540">
    <property type="entry name" value="P-loop containing nucleoside triphosphate hydrolases"/>
    <property type="match status" value="1"/>
</dbReference>
<dbReference type="AlphaFoldDB" id="A0A1H9YJG0"/>
<proteinExistence type="predicted"/>
<evidence type="ECO:0000313" key="2">
    <source>
        <dbReference type="Proteomes" id="UP000199308"/>
    </source>
</evidence>
<keyword evidence="2" id="KW-1185">Reference proteome</keyword>
<dbReference type="Gene3D" id="3.40.50.300">
    <property type="entry name" value="P-loop containing nucleotide triphosphate hydrolases"/>
    <property type="match status" value="1"/>
</dbReference>
<accession>A0A1H9YJG0</accession>
<dbReference type="Proteomes" id="UP000199308">
    <property type="component" value="Unassembled WGS sequence"/>
</dbReference>
<name>A0A1H9YJG0_THASX</name>